<name>A0A7Y8JNN7_9PSED</name>
<proteinExistence type="predicted"/>
<dbReference type="Gene3D" id="3.20.20.450">
    <property type="entry name" value="EAL domain"/>
    <property type="match status" value="1"/>
</dbReference>
<sequence length="251" mass="28949">MNSGTQLLAESFDFKFSRQAILERNCTLWGSEIRVHSEQVPESLPDDVYPFYSKKLKDAYSEALQYTKPNSFAREGKRLRVDKGPGPHKFLRIEQSLLMNEDLLKEIINTSNALEKHKQQLIVSIENTLDTLAGPAERRNMIRQLYNLKDRSDVKLAYNNYTLHTKNTDLLIDLSLYDYIKMPFPDSALRLSLNTRSGLFDRLYDQMLGLISTTRVSFIADNVEYADSALLARRLPFDYFQGPYFSPADSL</sequence>
<dbReference type="RefSeq" id="WP_177076611.1">
    <property type="nucleotide sequence ID" value="NZ_JACARG010000010.1"/>
</dbReference>
<gene>
    <name evidence="1" type="ORF">HX822_06680</name>
</gene>
<protein>
    <recommendedName>
        <fullName evidence="3">EAL domain-containing protein</fullName>
    </recommendedName>
</protein>
<organism evidence="1 2">
    <name type="scientific">Pseudomonas yamanorum</name>
    <dbReference type="NCBI Taxonomy" id="515393"/>
    <lineage>
        <taxon>Bacteria</taxon>
        <taxon>Pseudomonadati</taxon>
        <taxon>Pseudomonadota</taxon>
        <taxon>Gammaproteobacteria</taxon>
        <taxon>Pseudomonadales</taxon>
        <taxon>Pseudomonadaceae</taxon>
        <taxon>Pseudomonas</taxon>
    </lineage>
</organism>
<evidence type="ECO:0000313" key="2">
    <source>
        <dbReference type="Proteomes" id="UP000531950"/>
    </source>
</evidence>
<evidence type="ECO:0000313" key="1">
    <source>
        <dbReference type="EMBL" id="NWE12617.1"/>
    </source>
</evidence>
<dbReference type="EMBL" id="JACARG010000010">
    <property type="protein sequence ID" value="NWE12617.1"/>
    <property type="molecule type" value="Genomic_DNA"/>
</dbReference>
<dbReference type="InterPro" id="IPR035919">
    <property type="entry name" value="EAL_sf"/>
</dbReference>
<evidence type="ECO:0008006" key="3">
    <source>
        <dbReference type="Google" id="ProtNLM"/>
    </source>
</evidence>
<comment type="caution">
    <text evidence="1">The sequence shown here is derived from an EMBL/GenBank/DDBJ whole genome shotgun (WGS) entry which is preliminary data.</text>
</comment>
<accession>A0A7Y8JNN7</accession>
<reference evidence="1 2" key="1">
    <citation type="submission" date="2020-04" db="EMBL/GenBank/DDBJ databases">
        <title>Molecular characterization of pseudomonads from Agaricus bisporus reveal novel blotch 2 pathogens in Western Europe.</title>
        <authorList>
            <person name="Taparia T."/>
            <person name="Krijger M."/>
            <person name="Haynes E."/>
            <person name="Elpinstone J.G."/>
            <person name="Noble R."/>
            <person name="Van Der Wolf J."/>
        </authorList>
    </citation>
    <scope>NUCLEOTIDE SEQUENCE [LARGE SCALE GENOMIC DNA]</scope>
    <source>
        <strain evidence="1 2">IPO3782</strain>
    </source>
</reference>
<dbReference type="AlphaFoldDB" id="A0A7Y8JNN7"/>
<dbReference type="SUPFAM" id="SSF141868">
    <property type="entry name" value="EAL domain-like"/>
    <property type="match status" value="1"/>
</dbReference>
<dbReference type="Proteomes" id="UP000531950">
    <property type="component" value="Unassembled WGS sequence"/>
</dbReference>